<protein>
    <submittedName>
        <fullName evidence="2">Uncharacterized protein</fullName>
    </submittedName>
</protein>
<dbReference type="Proteomes" id="UP000242496">
    <property type="component" value="Unassembled WGS sequence"/>
</dbReference>
<organism evidence="2 3">
    <name type="scientific">Xenorhabdus koppenhoeferi</name>
    <dbReference type="NCBI Taxonomy" id="351659"/>
    <lineage>
        <taxon>Bacteria</taxon>
        <taxon>Pseudomonadati</taxon>
        <taxon>Pseudomonadota</taxon>
        <taxon>Gammaproteobacteria</taxon>
        <taxon>Enterobacterales</taxon>
        <taxon>Morganellaceae</taxon>
        <taxon>Xenorhabdus</taxon>
    </lineage>
</organism>
<name>A0A1I7F7T7_9GAMM</name>
<dbReference type="OrthoDB" id="6447792at2"/>
<gene>
    <name evidence="2" type="ORF">SAMN05421784_10350</name>
</gene>
<evidence type="ECO:0000313" key="2">
    <source>
        <dbReference type="EMBL" id="SFU32247.1"/>
    </source>
</evidence>
<evidence type="ECO:0000256" key="1">
    <source>
        <dbReference type="SAM" id="SignalP"/>
    </source>
</evidence>
<dbReference type="PROSITE" id="PS51257">
    <property type="entry name" value="PROKAR_LIPOPROTEIN"/>
    <property type="match status" value="1"/>
</dbReference>
<evidence type="ECO:0000313" key="3">
    <source>
        <dbReference type="Proteomes" id="UP000242496"/>
    </source>
</evidence>
<proteinExistence type="predicted"/>
<dbReference type="RefSeq" id="WP_143101197.1">
    <property type="nucleotide sequence ID" value="NZ_CAWRBG010000046.1"/>
</dbReference>
<sequence>MNKKLVACILTFIIGTTVTANASAFACNIFGPSAKQICLGGCDLLSDKGFLGFLKKACI</sequence>
<keyword evidence="1" id="KW-0732">Signal</keyword>
<reference evidence="3" key="1">
    <citation type="submission" date="2016-10" db="EMBL/GenBank/DDBJ databases">
        <authorList>
            <person name="Varghese N."/>
            <person name="Submissions S."/>
        </authorList>
    </citation>
    <scope>NUCLEOTIDE SEQUENCE [LARGE SCALE GENOMIC DNA]</scope>
    <source>
        <strain evidence="3">DSM 18168</strain>
    </source>
</reference>
<accession>A0A1I7F7T7</accession>
<feature type="chain" id="PRO_5017307185" evidence="1">
    <location>
        <begin position="23"/>
        <end position="59"/>
    </location>
</feature>
<dbReference type="AlphaFoldDB" id="A0A1I7F7T7"/>
<dbReference type="EMBL" id="FPBJ01000003">
    <property type="protein sequence ID" value="SFU32247.1"/>
    <property type="molecule type" value="Genomic_DNA"/>
</dbReference>
<keyword evidence="3" id="KW-1185">Reference proteome</keyword>
<feature type="signal peptide" evidence="1">
    <location>
        <begin position="1"/>
        <end position="22"/>
    </location>
</feature>